<evidence type="ECO:0000256" key="8">
    <source>
        <dbReference type="RuleBase" id="RU000682"/>
    </source>
</evidence>
<keyword evidence="7 8" id="KW-0539">Nucleus</keyword>
<evidence type="ECO:0000256" key="5">
    <source>
        <dbReference type="ARBA" id="ARBA00023155"/>
    </source>
</evidence>
<sequence length="75" mass="8581">MMAYMNPGPHYSVNALALSGPSVDLMHQAVPYPSAPRKQRRERTTFTRSQLEELEALFAKTQYPDVYARLVQEPQ</sequence>
<dbReference type="Gene3D" id="1.10.10.60">
    <property type="entry name" value="Homeodomain-like"/>
    <property type="match status" value="1"/>
</dbReference>
<evidence type="ECO:0000259" key="9">
    <source>
        <dbReference type="Pfam" id="PF00046"/>
    </source>
</evidence>
<dbReference type="AlphaFoldDB" id="A0A8C6QNL1"/>
<evidence type="ECO:0000313" key="11">
    <source>
        <dbReference type="Proteomes" id="UP000694381"/>
    </source>
</evidence>
<organism evidence="10 11">
    <name type="scientific">Nannospalax galili</name>
    <name type="common">Northern Israeli blind subterranean mole rat</name>
    <name type="synonym">Spalax galili</name>
    <dbReference type="NCBI Taxonomy" id="1026970"/>
    <lineage>
        <taxon>Eukaryota</taxon>
        <taxon>Metazoa</taxon>
        <taxon>Chordata</taxon>
        <taxon>Craniata</taxon>
        <taxon>Vertebrata</taxon>
        <taxon>Euteleostomi</taxon>
        <taxon>Mammalia</taxon>
        <taxon>Eutheria</taxon>
        <taxon>Euarchontoglires</taxon>
        <taxon>Glires</taxon>
        <taxon>Rodentia</taxon>
        <taxon>Myomorpha</taxon>
        <taxon>Muroidea</taxon>
        <taxon>Spalacidae</taxon>
        <taxon>Spalacinae</taxon>
        <taxon>Nannospalax</taxon>
    </lineage>
</organism>
<dbReference type="GO" id="GO:0000978">
    <property type="term" value="F:RNA polymerase II cis-regulatory region sequence-specific DNA binding"/>
    <property type="evidence" value="ECO:0007669"/>
    <property type="project" value="TreeGrafter"/>
</dbReference>
<dbReference type="Pfam" id="PF00046">
    <property type="entry name" value="Homeodomain"/>
    <property type="match status" value="1"/>
</dbReference>
<keyword evidence="3" id="KW-0805">Transcription regulation</keyword>
<dbReference type="InterPro" id="IPR009057">
    <property type="entry name" value="Homeodomain-like_sf"/>
</dbReference>
<evidence type="ECO:0000256" key="3">
    <source>
        <dbReference type="ARBA" id="ARBA00023015"/>
    </source>
</evidence>
<dbReference type="Proteomes" id="UP000694381">
    <property type="component" value="Unassembled WGS sequence"/>
</dbReference>
<evidence type="ECO:0000256" key="1">
    <source>
        <dbReference type="ARBA" id="ARBA00004123"/>
    </source>
</evidence>
<dbReference type="Ensembl" id="ENSNGAT00000010450.1">
    <property type="protein sequence ID" value="ENSNGAP00000005952.1"/>
    <property type="gene ID" value="ENSNGAG00000008671.1"/>
</dbReference>
<dbReference type="PANTHER" id="PTHR45793:SF22">
    <property type="entry name" value="CONE-ROD HOMEOBOX PROTEIN"/>
    <property type="match status" value="1"/>
</dbReference>
<name>A0A8C6QNL1_NANGA</name>
<dbReference type="GO" id="GO:0005634">
    <property type="term" value="C:nucleus"/>
    <property type="evidence" value="ECO:0007669"/>
    <property type="project" value="UniProtKB-SubCell"/>
</dbReference>
<dbReference type="CDD" id="cd00086">
    <property type="entry name" value="homeodomain"/>
    <property type="match status" value="1"/>
</dbReference>
<keyword evidence="4 8" id="KW-0238">DNA-binding</keyword>
<dbReference type="PANTHER" id="PTHR45793">
    <property type="entry name" value="HOMEOBOX PROTEIN"/>
    <property type="match status" value="1"/>
</dbReference>
<dbReference type="InterPro" id="IPR001356">
    <property type="entry name" value="HD"/>
</dbReference>
<evidence type="ECO:0000256" key="6">
    <source>
        <dbReference type="ARBA" id="ARBA00023163"/>
    </source>
</evidence>
<accession>A0A8C6QNL1</accession>
<dbReference type="SUPFAM" id="SSF46689">
    <property type="entry name" value="Homeodomain-like"/>
    <property type="match status" value="1"/>
</dbReference>
<keyword evidence="11" id="KW-1185">Reference proteome</keyword>
<evidence type="ECO:0000256" key="2">
    <source>
        <dbReference type="ARBA" id="ARBA00022473"/>
    </source>
</evidence>
<protein>
    <recommendedName>
        <fullName evidence="9">Homeobox domain-containing protein</fullName>
    </recommendedName>
</protein>
<keyword evidence="2" id="KW-0217">Developmental protein</keyword>
<evidence type="ECO:0000256" key="7">
    <source>
        <dbReference type="ARBA" id="ARBA00023242"/>
    </source>
</evidence>
<dbReference type="GeneTree" id="ENSGT00940000161634"/>
<reference evidence="10" key="1">
    <citation type="submission" date="2025-08" db="UniProtKB">
        <authorList>
            <consortium name="Ensembl"/>
        </authorList>
    </citation>
    <scope>IDENTIFICATION</scope>
</reference>
<evidence type="ECO:0000256" key="4">
    <source>
        <dbReference type="ARBA" id="ARBA00023125"/>
    </source>
</evidence>
<keyword evidence="5 8" id="KW-0371">Homeobox</keyword>
<reference evidence="10" key="2">
    <citation type="submission" date="2025-09" db="UniProtKB">
        <authorList>
            <consortium name="Ensembl"/>
        </authorList>
    </citation>
    <scope>IDENTIFICATION</scope>
</reference>
<keyword evidence="6" id="KW-0804">Transcription</keyword>
<gene>
    <name evidence="10" type="primary">Crx</name>
</gene>
<feature type="domain" description="Homeobox" evidence="9">
    <location>
        <begin position="40"/>
        <end position="69"/>
    </location>
</feature>
<dbReference type="GO" id="GO:0000981">
    <property type="term" value="F:DNA-binding transcription factor activity, RNA polymerase II-specific"/>
    <property type="evidence" value="ECO:0007669"/>
    <property type="project" value="TreeGrafter"/>
</dbReference>
<proteinExistence type="predicted"/>
<evidence type="ECO:0000313" key="10">
    <source>
        <dbReference type="Ensembl" id="ENSNGAP00000005952.1"/>
    </source>
</evidence>
<comment type="subcellular location">
    <subcellularLocation>
        <location evidence="1 8">Nucleus</location>
    </subcellularLocation>
</comment>